<dbReference type="SUPFAM" id="SSF52833">
    <property type="entry name" value="Thioredoxin-like"/>
    <property type="match status" value="1"/>
</dbReference>
<evidence type="ECO:0000313" key="2">
    <source>
        <dbReference type="EMBL" id="EHR35615.1"/>
    </source>
</evidence>
<name>H3NLU5_9FIRM</name>
<protein>
    <recommendedName>
        <fullName evidence="1">Thioredoxin domain-containing protein</fullName>
    </recommendedName>
</protein>
<dbReference type="AlphaFoldDB" id="H3NLU5"/>
<keyword evidence="3" id="KW-1185">Reference proteome</keyword>
<evidence type="ECO:0000259" key="1">
    <source>
        <dbReference type="Pfam" id="PF00085"/>
    </source>
</evidence>
<comment type="caution">
    <text evidence="2">The sequence shown here is derived from an EMBL/GenBank/DDBJ whole genome shotgun (WGS) entry which is preliminary data.</text>
</comment>
<dbReference type="STRING" id="883114.HMPREF9709_00306"/>
<evidence type="ECO:0000313" key="3">
    <source>
        <dbReference type="Proteomes" id="UP000004191"/>
    </source>
</evidence>
<organism evidence="2 3">
    <name type="scientific">Helcococcus kunzii ATCC 51366</name>
    <dbReference type="NCBI Taxonomy" id="883114"/>
    <lineage>
        <taxon>Bacteria</taxon>
        <taxon>Bacillati</taxon>
        <taxon>Bacillota</taxon>
        <taxon>Tissierellia</taxon>
        <taxon>Tissierellales</taxon>
        <taxon>Peptoniphilaceae</taxon>
        <taxon>Helcococcus</taxon>
    </lineage>
</organism>
<dbReference type="OrthoDB" id="9790390at2"/>
<dbReference type="GeneID" id="96998319"/>
<gene>
    <name evidence="2" type="ORF">HMPREF9709_00306</name>
</gene>
<dbReference type="Pfam" id="PF00085">
    <property type="entry name" value="Thioredoxin"/>
    <property type="match status" value="1"/>
</dbReference>
<proteinExistence type="predicted"/>
<accession>H3NLU5</accession>
<dbReference type="InterPro" id="IPR036249">
    <property type="entry name" value="Thioredoxin-like_sf"/>
</dbReference>
<feature type="domain" description="Thioredoxin" evidence="1">
    <location>
        <begin position="57"/>
        <end position="149"/>
    </location>
</feature>
<reference evidence="2 3" key="1">
    <citation type="submission" date="2012-01" db="EMBL/GenBank/DDBJ databases">
        <title>The Genome Sequence of Helcococcus kunzii ATCC 51366.</title>
        <authorList>
            <consortium name="The Broad Institute Genome Sequencing Platform"/>
            <person name="Earl A."/>
            <person name="Ward D."/>
            <person name="Feldgarden M."/>
            <person name="Gevers D."/>
            <person name="Huys G."/>
            <person name="Young S.K."/>
            <person name="Zeng Q."/>
            <person name="Gargeya S."/>
            <person name="Fitzgerald M."/>
            <person name="Haas B."/>
            <person name="Abouelleil A."/>
            <person name="Alvarado L."/>
            <person name="Arachchi H.M."/>
            <person name="Berlin A."/>
            <person name="Chapman S.B."/>
            <person name="Gearin G."/>
            <person name="Goldberg J."/>
            <person name="Griggs A."/>
            <person name="Gujja S."/>
            <person name="Hansen M."/>
            <person name="Heiman D."/>
            <person name="Howarth C."/>
            <person name="Larimer J."/>
            <person name="Lui A."/>
            <person name="MacDonald P.J.P."/>
            <person name="McCowen C."/>
            <person name="Montmayeur A."/>
            <person name="Murphy C."/>
            <person name="Neiman D."/>
            <person name="Pearson M."/>
            <person name="Priest M."/>
            <person name="Roberts A."/>
            <person name="Saif S."/>
            <person name="Shea T."/>
            <person name="Sisk P."/>
            <person name="Stolte C."/>
            <person name="Sykes S."/>
            <person name="Wortman J."/>
            <person name="Nusbaum C."/>
            <person name="Birren B."/>
        </authorList>
    </citation>
    <scope>NUCLEOTIDE SEQUENCE [LARGE SCALE GENOMIC DNA]</scope>
    <source>
        <strain evidence="2 3">ATCC 51366</strain>
    </source>
</reference>
<dbReference type="InterPro" id="IPR013766">
    <property type="entry name" value="Thioredoxin_domain"/>
</dbReference>
<sequence>MRKILFTLIVFTFVLAGCREVKELPQDGDKTASDYLLKAYKTDIKDVKVDFIDYEDFSKLKNQTNNFIVVASSLQCEFCEELIPNFYQMANEFGIKHTYFIKFNELDQNDKNKIAESFTEPILPTILFVKNANIDEYQGKFDIAELSQKFEDFIKE</sequence>
<dbReference type="HOGENOM" id="CLU_1684143_0_0_9"/>
<dbReference type="EMBL" id="AGEI01000011">
    <property type="protein sequence ID" value="EHR35615.1"/>
    <property type="molecule type" value="Genomic_DNA"/>
</dbReference>
<dbReference type="RefSeq" id="WP_005397265.1">
    <property type="nucleotide sequence ID" value="NZ_JH601088.1"/>
</dbReference>
<dbReference type="Gene3D" id="3.40.30.10">
    <property type="entry name" value="Glutaredoxin"/>
    <property type="match status" value="1"/>
</dbReference>
<dbReference type="Proteomes" id="UP000004191">
    <property type="component" value="Unassembled WGS sequence"/>
</dbReference>
<dbReference type="PROSITE" id="PS51257">
    <property type="entry name" value="PROKAR_LIPOPROTEIN"/>
    <property type="match status" value="1"/>
</dbReference>